<dbReference type="GO" id="GO:0005509">
    <property type="term" value="F:calcium ion binding"/>
    <property type="evidence" value="ECO:0007669"/>
    <property type="project" value="InterPro"/>
</dbReference>
<reference evidence="3" key="1">
    <citation type="submission" date="2025-08" db="UniProtKB">
        <authorList>
            <consortium name="RefSeq"/>
        </authorList>
    </citation>
    <scope>IDENTIFICATION</scope>
    <source>
        <tissue evidence="3">Gonads</tissue>
    </source>
</reference>
<dbReference type="InParanoid" id="A0A1S3I330"/>
<protein>
    <submittedName>
        <fullName evidence="3">Uncharacterized protein LOC106160243</fullName>
    </submittedName>
</protein>
<accession>A0A1S3I330</accession>
<evidence type="ECO:0000259" key="1">
    <source>
        <dbReference type="PROSITE" id="PS50222"/>
    </source>
</evidence>
<dbReference type="Gene3D" id="3.30.70.2800">
    <property type="match status" value="1"/>
</dbReference>
<proteinExistence type="predicted"/>
<dbReference type="GeneID" id="106160243"/>
<dbReference type="AlphaFoldDB" id="A0A1S3I330"/>
<dbReference type="Pfam" id="PF13164">
    <property type="entry name" value="Diedel"/>
    <property type="match status" value="1"/>
</dbReference>
<name>A0A1S3I330_LINAN</name>
<organism evidence="2 3">
    <name type="scientific">Lingula anatina</name>
    <name type="common">Brachiopod</name>
    <name type="synonym">Lingula unguis</name>
    <dbReference type="NCBI Taxonomy" id="7574"/>
    <lineage>
        <taxon>Eukaryota</taxon>
        <taxon>Metazoa</taxon>
        <taxon>Spiralia</taxon>
        <taxon>Lophotrochozoa</taxon>
        <taxon>Brachiopoda</taxon>
        <taxon>Linguliformea</taxon>
        <taxon>Lingulata</taxon>
        <taxon>Lingulida</taxon>
        <taxon>Linguloidea</taxon>
        <taxon>Lingulidae</taxon>
        <taxon>Lingula</taxon>
    </lineage>
</organism>
<dbReference type="Proteomes" id="UP000085678">
    <property type="component" value="Unplaced"/>
</dbReference>
<evidence type="ECO:0000313" key="3">
    <source>
        <dbReference type="RefSeq" id="XP_013392241.1"/>
    </source>
</evidence>
<dbReference type="PROSITE" id="PS50222">
    <property type="entry name" value="EF_HAND_2"/>
    <property type="match status" value="1"/>
</dbReference>
<dbReference type="OrthoDB" id="3737830at2759"/>
<evidence type="ECO:0000313" key="2">
    <source>
        <dbReference type="Proteomes" id="UP000085678"/>
    </source>
</evidence>
<dbReference type="InterPro" id="IPR002048">
    <property type="entry name" value="EF_hand_dom"/>
</dbReference>
<feature type="domain" description="EF-hand" evidence="1">
    <location>
        <begin position="106"/>
        <end position="138"/>
    </location>
</feature>
<sequence length="138" mass="15198">MPELYSVTWTEKLSQAMVSCSAILLVAVFVAASMVEVGQAVCCIIVRSDYCADCKMGTPYCGVGSCNIFGCACQGGCRKSEDCVNTVYRYDSLYSYCTCDKKRAVDNVSYARAVFSDMDRKRVDQISEEEFTDVVMAV</sequence>
<keyword evidence="2" id="KW-1185">Reference proteome</keyword>
<dbReference type="InterPro" id="IPR025061">
    <property type="entry name" value="Diedel"/>
</dbReference>
<dbReference type="RefSeq" id="XP_013392241.1">
    <property type="nucleotide sequence ID" value="XM_013536787.1"/>
</dbReference>
<dbReference type="FunCoup" id="A0A1S3I330">
    <property type="interactions" value="56"/>
</dbReference>
<dbReference type="KEGG" id="lak:106160243"/>
<gene>
    <name evidence="3" type="primary">LOC106160243</name>
</gene>